<evidence type="ECO:0000256" key="6">
    <source>
        <dbReference type="RuleBase" id="RU004439"/>
    </source>
</evidence>
<evidence type="ECO:0000259" key="8">
    <source>
        <dbReference type="Pfam" id="PF00129"/>
    </source>
</evidence>
<dbReference type="PANTHER" id="PTHR21685:SF2">
    <property type="match status" value="1"/>
</dbReference>
<feature type="compositionally biased region" description="Polar residues" evidence="7">
    <location>
        <begin position="719"/>
        <end position="743"/>
    </location>
</feature>
<dbReference type="InterPro" id="IPR026671">
    <property type="entry name" value="PPP1R18/Tprn"/>
</dbReference>
<evidence type="ECO:0000313" key="11">
    <source>
        <dbReference type="EMBL" id="KAG2468938.1"/>
    </source>
</evidence>
<dbReference type="InterPro" id="IPR025907">
    <property type="entry name" value="Phostensin/Taperin_PP1-bd_dom"/>
</dbReference>
<feature type="compositionally biased region" description="Basic and acidic residues" evidence="7">
    <location>
        <begin position="293"/>
        <end position="305"/>
    </location>
</feature>
<dbReference type="InterPro" id="IPR011162">
    <property type="entry name" value="MHC_I/II-like_Ag-recog"/>
</dbReference>
<feature type="region of interest" description="Disordered" evidence="7">
    <location>
        <begin position="340"/>
        <end position="371"/>
    </location>
</feature>
<evidence type="ECO:0000256" key="5">
    <source>
        <dbReference type="ARBA" id="ARBA00023203"/>
    </source>
</evidence>
<comment type="caution">
    <text evidence="11">The sequence shown here is derived from an EMBL/GenBank/DDBJ whole genome shotgun (WGS) entry which is preliminary data.</text>
</comment>
<gene>
    <name evidence="11" type="primary">Tprn_0</name>
    <name evidence="11" type="ORF">GTO96_0004333</name>
</gene>
<evidence type="ECO:0000259" key="10">
    <source>
        <dbReference type="Pfam" id="PF13916"/>
    </source>
</evidence>
<feature type="region of interest" description="Disordered" evidence="7">
    <location>
        <begin position="389"/>
        <end position="414"/>
    </location>
</feature>
<feature type="non-terminal residue" evidence="11">
    <location>
        <position position="1"/>
    </location>
</feature>
<protein>
    <submittedName>
        <fullName evidence="11">TPRN protein</fullName>
    </submittedName>
</protein>
<dbReference type="InterPro" id="IPR037055">
    <property type="entry name" value="MHC_I-like_Ag-recog_sf"/>
</dbReference>
<evidence type="ECO:0000256" key="2">
    <source>
        <dbReference type="ARBA" id="ARBA00022490"/>
    </source>
</evidence>
<keyword evidence="3" id="KW-0597">Phosphoprotein</keyword>
<dbReference type="InterPro" id="IPR011161">
    <property type="entry name" value="MHC_I-like_Ag-recog"/>
</dbReference>
<evidence type="ECO:0000313" key="12">
    <source>
        <dbReference type="Proteomes" id="UP000886611"/>
    </source>
</evidence>
<organism evidence="11 12">
    <name type="scientific">Polypterus senegalus</name>
    <name type="common">Senegal bichir</name>
    <dbReference type="NCBI Taxonomy" id="55291"/>
    <lineage>
        <taxon>Eukaryota</taxon>
        <taxon>Metazoa</taxon>
        <taxon>Chordata</taxon>
        <taxon>Craniata</taxon>
        <taxon>Vertebrata</taxon>
        <taxon>Euteleostomi</taxon>
        <taxon>Actinopterygii</taxon>
        <taxon>Polypteriformes</taxon>
        <taxon>Polypteridae</taxon>
        <taxon>Polypterus</taxon>
    </lineage>
</organism>
<feature type="region of interest" description="Disordered" evidence="7">
    <location>
        <begin position="641"/>
        <end position="670"/>
    </location>
</feature>
<feature type="region of interest" description="Disordered" evidence="7">
    <location>
        <begin position="56"/>
        <end position="78"/>
    </location>
</feature>
<feature type="compositionally biased region" description="Basic and acidic residues" evidence="7">
    <location>
        <begin position="13"/>
        <end position="37"/>
    </location>
</feature>
<feature type="region of interest" description="Disordered" evidence="7">
    <location>
        <begin position="719"/>
        <end position="752"/>
    </location>
</feature>
<dbReference type="InterPro" id="IPR001039">
    <property type="entry name" value="MHC_I_a_a1/a2"/>
</dbReference>
<evidence type="ECO:0000256" key="7">
    <source>
        <dbReference type="SAM" id="MobiDB-lite"/>
    </source>
</evidence>
<evidence type="ECO:0000256" key="1">
    <source>
        <dbReference type="ARBA" id="ARBA00004496"/>
    </source>
</evidence>
<keyword evidence="5" id="KW-0009">Actin-binding</keyword>
<keyword evidence="2" id="KW-0963">Cytoplasm</keyword>
<dbReference type="Pfam" id="PF13916">
    <property type="entry name" value="Phostensin_N"/>
    <property type="match status" value="1"/>
</dbReference>
<comment type="subcellular location">
    <subcellularLocation>
        <location evidence="1">Cytoplasm</location>
    </subcellularLocation>
</comment>
<dbReference type="PANTHER" id="PTHR21685">
    <property type="entry name" value="TON-B BOX DOMAIN"/>
    <property type="match status" value="1"/>
</dbReference>
<dbReference type="GO" id="GO:0003779">
    <property type="term" value="F:actin binding"/>
    <property type="evidence" value="ECO:0007669"/>
    <property type="project" value="UniProtKB-KW"/>
</dbReference>
<dbReference type="SUPFAM" id="SSF54452">
    <property type="entry name" value="MHC antigen-recognition domain"/>
    <property type="match status" value="1"/>
</dbReference>
<evidence type="ECO:0000256" key="4">
    <source>
        <dbReference type="ARBA" id="ARBA00023180"/>
    </source>
</evidence>
<feature type="compositionally biased region" description="Polar residues" evidence="7">
    <location>
        <begin position="56"/>
        <end position="65"/>
    </location>
</feature>
<feature type="non-terminal residue" evidence="11">
    <location>
        <position position="1131"/>
    </location>
</feature>
<feature type="domain" description="Phostensin/Taperin N-terminal" evidence="10">
    <location>
        <begin position="32"/>
        <end position="116"/>
    </location>
</feature>
<dbReference type="InterPro" id="IPR025903">
    <property type="entry name" value="Phostensin/Taperin_N_dom"/>
</dbReference>
<dbReference type="EMBL" id="JAATIS010000220">
    <property type="protein sequence ID" value="KAG2468938.1"/>
    <property type="molecule type" value="Genomic_DNA"/>
</dbReference>
<evidence type="ECO:0000256" key="3">
    <source>
        <dbReference type="ARBA" id="ARBA00022553"/>
    </source>
</evidence>
<dbReference type="AlphaFoldDB" id="A0A8X7XIJ1"/>
<feature type="region of interest" description="Disordered" evidence="7">
    <location>
        <begin position="772"/>
        <end position="831"/>
    </location>
</feature>
<dbReference type="Pfam" id="PF13914">
    <property type="entry name" value="Phostensin"/>
    <property type="match status" value="1"/>
</dbReference>
<name>A0A8X7XIJ1_POLSE</name>
<feature type="region of interest" description="Disordered" evidence="7">
    <location>
        <begin position="1"/>
        <end position="37"/>
    </location>
</feature>
<comment type="similarity">
    <text evidence="6">Belongs to the MHC class I family.</text>
</comment>
<keyword evidence="4" id="KW-0325">Glycoprotein</keyword>
<keyword evidence="12" id="KW-1185">Reference proteome</keyword>
<dbReference type="Pfam" id="PF00129">
    <property type="entry name" value="MHC_I"/>
    <property type="match status" value="1"/>
</dbReference>
<dbReference type="Gene3D" id="3.30.500.10">
    <property type="entry name" value="MHC class I-like antigen recognition-like"/>
    <property type="match status" value="1"/>
</dbReference>
<feature type="region of interest" description="Disordered" evidence="7">
    <location>
        <begin position="288"/>
        <end position="326"/>
    </location>
</feature>
<dbReference type="Proteomes" id="UP000886611">
    <property type="component" value="Unassembled WGS sequence"/>
</dbReference>
<dbReference type="GO" id="GO:0019902">
    <property type="term" value="F:phosphatase binding"/>
    <property type="evidence" value="ECO:0007669"/>
    <property type="project" value="InterPro"/>
</dbReference>
<dbReference type="GO" id="GO:0005737">
    <property type="term" value="C:cytoplasm"/>
    <property type="evidence" value="ECO:0007669"/>
    <property type="project" value="UniProtKB-SubCell"/>
</dbReference>
<sequence>MSSAGLPEWKVQLLEKKRREEEESRRKEKEQEERLARMPAWKREIIERRKAKLSNAGITGSSGSFSECGDQGAGDAQNSEATRYTDLGKEMSTVLRETIAPVHENPFIKLEKKTQERKNIVPPKTEEATSANPCKVKQIADIYGQRIPGIRTIRAENIIIIESDDAVQTPRHDSKGEMGKGHYVENHLSELIAGRGSVTEIHASEVLIIKPTLSRSVEDLNSLNKPTAAGRGRVSKLLSKFDGQDTTRCRPVRSRSIENIIMDGDGNEQSGRRFPEFHSAKCSFLPSQNWDGQKVEKQSSKRSERSVTPPPLSQSGSGTCPTDNSKRLQHNVVAGYKSQFEARSSVKKRQPSPKRSFSCPPSGEESMNNQAKHIQKDINEDSFCNTRVTQPKKLSEDSSLHSHHHGSLNEGQEIIKETSITGSYGKRQNLYLSGLANAHSPPDLNEHDDGIIYKQDNLCSQMKGDGFEILPAICPDPSLIPESDVQARALANLRAQSRYTFVVVPKRQQQQTPLLKVSKDNGESINSNEEGKEVAISYEPPVSREYLHETDGGLKLAIQDQPKKDLLSCMTLHQQEENEVCTEKEVGVPCTHFSAKLLQTQGLASSSLQSTAEPLSHFAQEEVQTAADPGAAEKLASTTEPVLPCQGDGEAVKSGLQPSCEGEEDQSRGASMSRIYNLKPVMARDNSAPAATSTAVKEDVRATSFPVRNILNKTALSNRTERNVAQVSPVSVQENQSLESSGPASGRSLGKGHVRTGAATIETTPLQDTVFKPTLLGRPGMQKKGNTITINPRKMTSNSTNGNPDTATSSNTTSLENGASDSAVDKNDVSKLKKRYPTAEEIEVIGGYLSLEKSCLAKKDTCKKKTMRFDEDHLETTFEYPSESFLLAELGLDDKEVIPPPPARTPAVNDDDEEEEATLFTHRGAPGSTSRGKPLIVETKSLQYCITVSTKGSGVPEFILVGMVNDNVFEYFDSSMDTGVFRIKSLDESFDLKFRQTRSLLAISKQKRMKWKLDAAMQKFNHTGGTHTYLRIARCEMDHDGTRRGYMFDAYDGNDFISFDFETNSWIAAVPQAVSDKQRREADTSYMPNMINFYHYECIEWLKMFIANGKMYLEKKGKIHLLGCLKNTGVY</sequence>
<feature type="compositionally biased region" description="Polar residues" evidence="7">
    <location>
        <begin position="784"/>
        <end position="820"/>
    </location>
</feature>
<evidence type="ECO:0000259" key="9">
    <source>
        <dbReference type="Pfam" id="PF13914"/>
    </source>
</evidence>
<feature type="domain" description="MHC class I-like antigen recognition-like" evidence="8">
    <location>
        <begin position="940"/>
        <end position="1112"/>
    </location>
</feature>
<dbReference type="PRINTS" id="PR01638">
    <property type="entry name" value="MHCCLASSI"/>
</dbReference>
<reference evidence="11 12" key="1">
    <citation type="journal article" date="2021" name="Cell">
        <title>Tracing the genetic footprints of vertebrate landing in non-teleost ray-finned fishes.</title>
        <authorList>
            <person name="Bi X."/>
            <person name="Wang K."/>
            <person name="Yang L."/>
            <person name="Pan H."/>
            <person name="Jiang H."/>
            <person name="Wei Q."/>
            <person name="Fang M."/>
            <person name="Yu H."/>
            <person name="Zhu C."/>
            <person name="Cai Y."/>
            <person name="He Y."/>
            <person name="Gan X."/>
            <person name="Zeng H."/>
            <person name="Yu D."/>
            <person name="Zhu Y."/>
            <person name="Jiang H."/>
            <person name="Qiu Q."/>
            <person name="Yang H."/>
            <person name="Zhang Y.E."/>
            <person name="Wang W."/>
            <person name="Zhu M."/>
            <person name="He S."/>
            <person name="Zhang G."/>
        </authorList>
    </citation>
    <scope>NUCLEOTIDE SEQUENCE [LARGE SCALE GENOMIC DNA]</scope>
    <source>
        <strain evidence="11">Bchr_013</strain>
    </source>
</reference>
<proteinExistence type="inferred from homology"/>
<feature type="compositionally biased region" description="Polar residues" evidence="7">
    <location>
        <begin position="313"/>
        <end position="323"/>
    </location>
</feature>
<accession>A0A8X7XIJ1</accession>
<feature type="domain" description="Phostensin/Taperin PP1-binding" evidence="9">
    <location>
        <begin position="780"/>
        <end position="886"/>
    </location>
</feature>